<dbReference type="PANTHER" id="PTHR43221:SF1">
    <property type="entry name" value="PROTEASE HTPX"/>
    <property type="match status" value="1"/>
</dbReference>
<evidence type="ECO:0000256" key="8">
    <source>
        <dbReference type="ARBA" id="ARBA00022989"/>
    </source>
</evidence>
<comment type="similarity">
    <text evidence="11">Belongs to the peptidase M48 family.</text>
</comment>
<dbReference type="Pfam" id="PF01435">
    <property type="entry name" value="Peptidase_M48"/>
    <property type="match status" value="2"/>
</dbReference>
<dbReference type="Gene3D" id="3.30.2010.10">
    <property type="entry name" value="Metalloproteases ('zincins'), catalytic domain"/>
    <property type="match status" value="1"/>
</dbReference>
<dbReference type="EMBL" id="BJVC01000002">
    <property type="protein sequence ID" value="GEL01681.1"/>
    <property type="molecule type" value="Genomic_DNA"/>
</dbReference>
<reference evidence="14 15" key="1">
    <citation type="submission" date="2019-07" db="EMBL/GenBank/DDBJ databases">
        <title>Whole genome shotgun sequence of Swaminathania salitolerans NBRC 104436.</title>
        <authorList>
            <person name="Hosoyama A."/>
            <person name="Uohara A."/>
            <person name="Ohji S."/>
            <person name="Ichikawa N."/>
        </authorList>
    </citation>
    <scope>NUCLEOTIDE SEQUENCE [LARGE SCALE GENOMIC DNA]</scope>
    <source>
        <strain evidence="14 15">NBRC 104436</strain>
    </source>
</reference>
<feature type="domain" description="Peptidase M48" evidence="13">
    <location>
        <begin position="83"/>
        <end position="162"/>
    </location>
</feature>
<evidence type="ECO:0000256" key="6">
    <source>
        <dbReference type="ARBA" id="ARBA00022801"/>
    </source>
</evidence>
<evidence type="ECO:0000256" key="9">
    <source>
        <dbReference type="ARBA" id="ARBA00023049"/>
    </source>
</evidence>
<protein>
    <recommendedName>
        <fullName evidence="13">Peptidase M48 domain-containing protein</fullName>
    </recommendedName>
</protein>
<keyword evidence="10 12" id="KW-0472">Membrane</keyword>
<organism evidence="14 15">
    <name type="scientific">Swaminathania salitolerans</name>
    <dbReference type="NCBI Taxonomy" id="182838"/>
    <lineage>
        <taxon>Bacteria</taxon>
        <taxon>Pseudomonadati</taxon>
        <taxon>Pseudomonadota</taxon>
        <taxon>Alphaproteobacteria</taxon>
        <taxon>Acetobacterales</taxon>
        <taxon>Acetobacteraceae</taxon>
        <taxon>Swaminathania</taxon>
    </lineage>
</organism>
<evidence type="ECO:0000256" key="10">
    <source>
        <dbReference type="ARBA" id="ARBA00023136"/>
    </source>
</evidence>
<evidence type="ECO:0000313" key="14">
    <source>
        <dbReference type="EMBL" id="GEL01681.1"/>
    </source>
</evidence>
<keyword evidence="4 12" id="KW-0812">Transmembrane</keyword>
<evidence type="ECO:0000256" key="3">
    <source>
        <dbReference type="ARBA" id="ARBA00022670"/>
    </source>
</evidence>
<keyword evidence="7 11" id="KW-0862">Zinc</keyword>
<comment type="subcellular location">
    <subcellularLocation>
        <location evidence="1">Cell membrane</location>
        <topology evidence="1">Multi-pass membrane protein</topology>
    </subcellularLocation>
</comment>
<keyword evidence="5" id="KW-0479">Metal-binding</keyword>
<dbReference type="InterPro" id="IPR001915">
    <property type="entry name" value="Peptidase_M48"/>
</dbReference>
<dbReference type="CDD" id="cd07325">
    <property type="entry name" value="M48_Ste24p_like"/>
    <property type="match status" value="1"/>
</dbReference>
<keyword evidence="9 11" id="KW-0482">Metalloprotease</keyword>
<evidence type="ECO:0000256" key="1">
    <source>
        <dbReference type="ARBA" id="ARBA00004651"/>
    </source>
</evidence>
<dbReference type="GO" id="GO:0046872">
    <property type="term" value="F:metal ion binding"/>
    <property type="evidence" value="ECO:0007669"/>
    <property type="project" value="UniProtKB-KW"/>
</dbReference>
<evidence type="ECO:0000256" key="7">
    <source>
        <dbReference type="ARBA" id="ARBA00022833"/>
    </source>
</evidence>
<keyword evidence="3 11" id="KW-0645">Protease</keyword>
<dbReference type="InterPro" id="IPR050083">
    <property type="entry name" value="HtpX_protease"/>
</dbReference>
<accession>A0A511BMY5</accession>
<comment type="cofactor">
    <cofactor evidence="11">
        <name>Zn(2+)</name>
        <dbReference type="ChEBI" id="CHEBI:29105"/>
    </cofactor>
    <text evidence="11">Binds 1 zinc ion per subunit.</text>
</comment>
<feature type="domain" description="Peptidase M48" evidence="13">
    <location>
        <begin position="177"/>
        <end position="260"/>
    </location>
</feature>
<evidence type="ECO:0000256" key="12">
    <source>
        <dbReference type="SAM" id="Phobius"/>
    </source>
</evidence>
<dbReference type="GO" id="GO:0006508">
    <property type="term" value="P:proteolysis"/>
    <property type="evidence" value="ECO:0007669"/>
    <property type="project" value="UniProtKB-KW"/>
</dbReference>
<keyword evidence="2" id="KW-1003">Cell membrane</keyword>
<evidence type="ECO:0000256" key="11">
    <source>
        <dbReference type="RuleBase" id="RU003983"/>
    </source>
</evidence>
<evidence type="ECO:0000313" key="15">
    <source>
        <dbReference type="Proteomes" id="UP000321405"/>
    </source>
</evidence>
<name>A0A511BMY5_9PROT</name>
<evidence type="ECO:0000256" key="2">
    <source>
        <dbReference type="ARBA" id="ARBA00022475"/>
    </source>
</evidence>
<evidence type="ECO:0000256" key="5">
    <source>
        <dbReference type="ARBA" id="ARBA00022723"/>
    </source>
</evidence>
<dbReference type="RefSeq" id="WP_186807667.1">
    <property type="nucleotide sequence ID" value="NZ_BJVC01000002.1"/>
</dbReference>
<feature type="transmembrane region" description="Helical" evidence="12">
    <location>
        <begin position="15"/>
        <end position="37"/>
    </location>
</feature>
<sequence length="270" mass="30050">MSPIIKKLRHPKEGLYGGIIRVFGCLFWIFILLFAIAEALSSPHGGARILMILLYFVLGLVFTLFGEALFRARAIGNMVEVTPAQFPRIHGEITDVARALGLAVAPRTFIYNSHGVTNAFAMRLFRTRYVFLTSGIVEADDDAQLRFIIAHEIAHHVLGHLNTIQRFLAAPGIFVPFLYPAYSRAREFSCDAVGASVIPDPEKALTALQMLACGARRLNAQMNSTAFYAQEDHVPGIAGFVLEIFSSHPRLTRRVQRLRRCFPARRAPVS</sequence>
<keyword evidence="6 11" id="KW-0378">Hydrolase</keyword>
<dbReference type="PANTHER" id="PTHR43221">
    <property type="entry name" value="PROTEASE HTPX"/>
    <property type="match status" value="1"/>
</dbReference>
<keyword evidence="15" id="KW-1185">Reference proteome</keyword>
<evidence type="ECO:0000259" key="13">
    <source>
        <dbReference type="Pfam" id="PF01435"/>
    </source>
</evidence>
<comment type="caution">
    <text evidence="14">The sequence shown here is derived from an EMBL/GenBank/DDBJ whole genome shotgun (WGS) entry which is preliminary data.</text>
</comment>
<keyword evidence="8 12" id="KW-1133">Transmembrane helix</keyword>
<dbReference type="AlphaFoldDB" id="A0A511BMY5"/>
<feature type="transmembrane region" description="Helical" evidence="12">
    <location>
        <begin position="49"/>
        <end position="70"/>
    </location>
</feature>
<evidence type="ECO:0000256" key="4">
    <source>
        <dbReference type="ARBA" id="ARBA00022692"/>
    </source>
</evidence>
<proteinExistence type="inferred from homology"/>
<dbReference type="GO" id="GO:0004222">
    <property type="term" value="F:metalloendopeptidase activity"/>
    <property type="evidence" value="ECO:0007669"/>
    <property type="project" value="InterPro"/>
</dbReference>
<gene>
    <name evidence="14" type="ORF">SSA02_08440</name>
</gene>
<dbReference type="GO" id="GO:0005886">
    <property type="term" value="C:plasma membrane"/>
    <property type="evidence" value="ECO:0007669"/>
    <property type="project" value="UniProtKB-SubCell"/>
</dbReference>
<dbReference type="Proteomes" id="UP000321405">
    <property type="component" value="Unassembled WGS sequence"/>
</dbReference>